<organism evidence="2 3">
    <name type="scientific">Tanacetum coccineum</name>
    <dbReference type="NCBI Taxonomy" id="301880"/>
    <lineage>
        <taxon>Eukaryota</taxon>
        <taxon>Viridiplantae</taxon>
        <taxon>Streptophyta</taxon>
        <taxon>Embryophyta</taxon>
        <taxon>Tracheophyta</taxon>
        <taxon>Spermatophyta</taxon>
        <taxon>Magnoliopsida</taxon>
        <taxon>eudicotyledons</taxon>
        <taxon>Gunneridae</taxon>
        <taxon>Pentapetalae</taxon>
        <taxon>asterids</taxon>
        <taxon>campanulids</taxon>
        <taxon>Asterales</taxon>
        <taxon>Asteraceae</taxon>
        <taxon>Asteroideae</taxon>
        <taxon>Anthemideae</taxon>
        <taxon>Anthemidinae</taxon>
        <taxon>Tanacetum</taxon>
    </lineage>
</organism>
<dbReference type="Pfam" id="PF07714">
    <property type="entry name" value="PK_Tyr_Ser-Thr"/>
    <property type="match status" value="1"/>
</dbReference>
<dbReference type="Gene3D" id="1.10.510.10">
    <property type="entry name" value="Transferase(Phosphotransferase) domain 1"/>
    <property type="match status" value="1"/>
</dbReference>
<dbReference type="InterPro" id="IPR046958">
    <property type="entry name" value="RBK1/2/STUNTED"/>
</dbReference>
<name>A0ABQ4ZU58_9ASTR</name>
<dbReference type="InterPro" id="IPR001245">
    <property type="entry name" value="Ser-Thr/Tyr_kinase_cat_dom"/>
</dbReference>
<gene>
    <name evidence="2" type="ORF">Tco_0800746</name>
</gene>
<feature type="domain" description="Serine-threonine/tyrosine-protein kinase catalytic" evidence="1">
    <location>
        <begin position="51"/>
        <end position="86"/>
    </location>
</feature>
<comment type="caution">
    <text evidence="2">The sequence shown here is derived from an EMBL/GenBank/DDBJ whole genome shotgun (WGS) entry which is preliminary data.</text>
</comment>
<reference evidence="2" key="2">
    <citation type="submission" date="2022-01" db="EMBL/GenBank/DDBJ databases">
        <authorList>
            <person name="Yamashiro T."/>
            <person name="Shiraishi A."/>
            <person name="Satake H."/>
            <person name="Nakayama K."/>
        </authorList>
    </citation>
    <scope>NUCLEOTIDE SEQUENCE</scope>
</reference>
<sequence>MINVVASEDMGSLTFGAPKFLRHLMDPSSRNTTVMEFDVSKCALDSLTHALAPEYFMYGKVNDKIDVYAFGVVLLELLSGRKPISNEYPEGEESLVMWAKPILNSGSTSKPSLLELKIDSNHEHVEEWFVVRGVSSRLLRHRCILGLPFEWRLWNYGTVVEVSGWIIQALEKSDGVLVHYDSNYTS</sequence>
<dbReference type="EMBL" id="BQNB010011682">
    <property type="protein sequence ID" value="GJS93778.1"/>
    <property type="molecule type" value="Genomic_DNA"/>
</dbReference>
<evidence type="ECO:0000313" key="2">
    <source>
        <dbReference type="EMBL" id="GJS93778.1"/>
    </source>
</evidence>
<evidence type="ECO:0000259" key="1">
    <source>
        <dbReference type="Pfam" id="PF07714"/>
    </source>
</evidence>
<dbReference type="Proteomes" id="UP001151760">
    <property type="component" value="Unassembled WGS sequence"/>
</dbReference>
<dbReference type="InterPro" id="IPR011009">
    <property type="entry name" value="Kinase-like_dom_sf"/>
</dbReference>
<dbReference type="PANTHER" id="PTHR47987">
    <property type="entry name" value="OS08G0249100 PROTEIN"/>
    <property type="match status" value="1"/>
</dbReference>
<evidence type="ECO:0000313" key="3">
    <source>
        <dbReference type="Proteomes" id="UP001151760"/>
    </source>
</evidence>
<dbReference type="PANTHER" id="PTHR47987:SF5">
    <property type="entry name" value="PROTEIN KINASE DOMAIN-CONTAINING PROTEIN"/>
    <property type="match status" value="1"/>
</dbReference>
<dbReference type="SUPFAM" id="SSF56112">
    <property type="entry name" value="Protein kinase-like (PK-like)"/>
    <property type="match status" value="1"/>
</dbReference>
<keyword evidence="3" id="KW-1185">Reference proteome</keyword>
<accession>A0ABQ4ZU58</accession>
<proteinExistence type="predicted"/>
<reference evidence="2" key="1">
    <citation type="journal article" date="2022" name="Int. J. Mol. Sci.">
        <title>Draft Genome of Tanacetum Coccineum: Genomic Comparison of Closely Related Tanacetum-Family Plants.</title>
        <authorList>
            <person name="Yamashiro T."/>
            <person name="Shiraishi A."/>
            <person name="Nakayama K."/>
            <person name="Satake H."/>
        </authorList>
    </citation>
    <scope>NUCLEOTIDE SEQUENCE</scope>
</reference>
<protein>
    <submittedName>
        <fullName evidence="2">Probable receptor-like serine/threonine-protein kinase</fullName>
    </submittedName>
</protein>